<feature type="transmembrane region" description="Helical" evidence="6">
    <location>
        <begin position="270"/>
        <end position="290"/>
    </location>
</feature>
<sequence>MPLVLARYLTGIFLARAAAVLLGLAALLQLLDLLDKAGDVLSRGGVLDIGRYALLRLPSTLGQLVPLAVLVGAILTFRRLAAGLEITAMRASGIGMWRIMAALAPACLLAAALQVGLQAGLAPRTERALSDWWNHREAQDRPLALSRRIWLRSGADILAADAVSPDGTALGGVLLVRRDAVGRVAQRIAAEEARYGAEGWRLTGARVLRLGAAREVATPDVTWPEGPSPAEMRDLARPTEAQGLTELLRGRRGFGPVTRGPAYFATRLQAVAAAALAPFLMLLLAVPSAFGLPRQQGGGRRAAVGLALGLGYLVAQGLFIAIGEAGGLGPLPAAWSMLPCFAIAGLMRLWREEA</sequence>
<feature type="transmembrane region" description="Helical" evidence="6">
    <location>
        <begin position="333"/>
        <end position="350"/>
    </location>
</feature>
<proteinExistence type="predicted"/>
<feature type="transmembrane region" description="Helical" evidence="6">
    <location>
        <begin position="97"/>
        <end position="117"/>
    </location>
</feature>
<dbReference type="RefSeq" id="WP_209369701.1">
    <property type="nucleotide sequence ID" value="NZ_JAGIZA010000001.1"/>
</dbReference>
<feature type="transmembrane region" description="Helical" evidence="6">
    <location>
        <begin position="60"/>
        <end position="77"/>
    </location>
</feature>
<comment type="caution">
    <text evidence="7">The sequence shown here is derived from an EMBL/GenBank/DDBJ whole genome shotgun (WGS) entry which is preliminary data.</text>
</comment>
<evidence type="ECO:0000256" key="1">
    <source>
        <dbReference type="ARBA" id="ARBA00004651"/>
    </source>
</evidence>
<evidence type="ECO:0000313" key="7">
    <source>
        <dbReference type="EMBL" id="MBP0491222.1"/>
    </source>
</evidence>
<protein>
    <submittedName>
        <fullName evidence="7">LptF/LptG family permease</fullName>
    </submittedName>
</protein>
<dbReference type="AlphaFoldDB" id="A0A940MTZ6"/>
<dbReference type="GO" id="GO:0043190">
    <property type="term" value="C:ATP-binding cassette (ABC) transporter complex"/>
    <property type="evidence" value="ECO:0007669"/>
    <property type="project" value="TreeGrafter"/>
</dbReference>
<keyword evidence="3 6" id="KW-0812">Transmembrane</keyword>
<dbReference type="PANTHER" id="PTHR33529:SF2">
    <property type="entry name" value="LIPOPOLYSACCHARIDE EXPORT SYSTEM PERMEASE PROTEIN LPTG"/>
    <property type="match status" value="1"/>
</dbReference>
<evidence type="ECO:0000256" key="6">
    <source>
        <dbReference type="SAM" id="Phobius"/>
    </source>
</evidence>
<comment type="subcellular location">
    <subcellularLocation>
        <location evidence="1">Cell membrane</location>
        <topology evidence="1">Multi-pass membrane protein</topology>
    </subcellularLocation>
</comment>
<dbReference type="GO" id="GO:0015920">
    <property type="term" value="P:lipopolysaccharide transport"/>
    <property type="evidence" value="ECO:0007669"/>
    <property type="project" value="TreeGrafter"/>
</dbReference>
<evidence type="ECO:0000256" key="5">
    <source>
        <dbReference type="ARBA" id="ARBA00023136"/>
    </source>
</evidence>
<evidence type="ECO:0000256" key="3">
    <source>
        <dbReference type="ARBA" id="ARBA00022692"/>
    </source>
</evidence>
<reference evidence="7" key="1">
    <citation type="submission" date="2021-03" db="EMBL/GenBank/DDBJ databases">
        <authorList>
            <person name="So Y."/>
        </authorList>
    </citation>
    <scope>NUCLEOTIDE SEQUENCE</scope>
    <source>
        <strain evidence="7">SG15</strain>
    </source>
</reference>
<organism evidence="7 8">
    <name type="scientific">Roseomonas indoligenes</name>
    <dbReference type="NCBI Taxonomy" id="2820811"/>
    <lineage>
        <taxon>Bacteria</taxon>
        <taxon>Pseudomonadati</taxon>
        <taxon>Pseudomonadota</taxon>
        <taxon>Alphaproteobacteria</taxon>
        <taxon>Acetobacterales</taxon>
        <taxon>Roseomonadaceae</taxon>
        <taxon>Roseomonas</taxon>
    </lineage>
</organism>
<dbReference type="Pfam" id="PF03739">
    <property type="entry name" value="LptF_LptG"/>
    <property type="match status" value="1"/>
</dbReference>
<name>A0A940MTZ6_9PROT</name>
<dbReference type="PANTHER" id="PTHR33529">
    <property type="entry name" value="SLR0882 PROTEIN-RELATED"/>
    <property type="match status" value="1"/>
</dbReference>
<dbReference type="EMBL" id="JAGIZA010000001">
    <property type="protein sequence ID" value="MBP0491222.1"/>
    <property type="molecule type" value="Genomic_DNA"/>
</dbReference>
<dbReference type="InterPro" id="IPR005495">
    <property type="entry name" value="LptG/LptF_permease"/>
</dbReference>
<evidence type="ECO:0000256" key="4">
    <source>
        <dbReference type="ARBA" id="ARBA00022989"/>
    </source>
</evidence>
<keyword evidence="8" id="KW-1185">Reference proteome</keyword>
<keyword evidence="2" id="KW-1003">Cell membrane</keyword>
<keyword evidence="5 6" id="KW-0472">Membrane</keyword>
<accession>A0A940MTZ6</accession>
<feature type="transmembrane region" description="Helical" evidence="6">
    <location>
        <begin position="12"/>
        <end position="31"/>
    </location>
</feature>
<gene>
    <name evidence="7" type="ORF">J5Y10_00355</name>
</gene>
<keyword evidence="4 6" id="KW-1133">Transmembrane helix</keyword>
<dbReference type="Proteomes" id="UP000677537">
    <property type="component" value="Unassembled WGS sequence"/>
</dbReference>
<feature type="transmembrane region" description="Helical" evidence="6">
    <location>
        <begin position="302"/>
        <end position="321"/>
    </location>
</feature>
<evidence type="ECO:0000313" key="8">
    <source>
        <dbReference type="Proteomes" id="UP000677537"/>
    </source>
</evidence>
<evidence type="ECO:0000256" key="2">
    <source>
        <dbReference type="ARBA" id="ARBA00022475"/>
    </source>
</evidence>